<name>A0A0G0UKB2_9BACT</name>
<dbReference type="PROSITE" id="PS01067">
    <property type="entry name" value="SECE_SEC61G"/>
    <property type="match status" value="1"/>
</dbReference>
<keyword evidence="8 9" id="KW-0472">Membrane</keyword>
<evidence type="ECO:0000256" key="9">
    <source>
        <dbReference type="HAMAP-Rule" id="MF_00422"/>
    </source>
</evidence>
<evidence type="ECO:0000256" key="4">
    <source>
        <dbReference type="ARBA" id="ARBA00022692"/>
    </source>
</evidence>
<dbReference type="Pfam" id="PF00584">
    <property type="entry name" value="SecE"/>
    <property type="match status" value="1"/>
</dbReference>
<dbReference type="GO" id="GO:0008320">
    <property type="term" value="F:protein transmembrane transporter activity"/>
    <property type="evidence" value="ECO:0007669"/>
    <property type="project" value="UniProtKB-UniRule"/>
</dbReference>
<keyword evidence="5 9" id="KW-0653">Protein transport</keyword>
<keyword evidence="7 9" id="KW-0811">Translocation</keyword>
<comment type="caution">
    <text evidence="10">The sequence shown here is derived from an EMBL/GenBank/DDBJ whole genome shotgun (WGS) entry which is preliminary data.</text>
</comment>
<proteinExistence type="inferred from homology"/>
<evidence type="ECO:0000313" key="10">
    <source>
        <dbReference type="EMBL" id="KKR87961.1"/>
    </source>
</evidence>
<feature type="transmembrane region" description="Helical" evidence="9">
    <location>
        <begin position="30"/>
        <end position="52"/>
    </location>
</feature>
<comment type="subunit">
    <text evidence="9">Component of the Sec protein translocase complex. Heterotrimer consisting of SecY, SecE and SecG subunits. The heterotrimers can form oligomers, although 1 heterotrimer is thought to be able to translocate proteins. Interacts with the ribosome. Interacts with SecDF, and other proteins may be involved. Interacts with SecA.</text>
</comment>
<comment type="function">
    <text evidence="9">Essential subunit of the Sec protein translocation channel SecYEG. Clamps together the 2 halves of SecY. May contact the channel plug during translocation.</text>
</comment>
<dbReference type="InterPro" id="IPR005807">
    <property type="entry name" value="SecE_bac"/>
</dbReference>
<dbReference type="EMBL" id="LCAG01000002">
    <property type="protein sequence ID" value="KKR87961.1"/>
    <property type="molecule type" value="Genomic_DNA"/>
</dbReference>
<evidence type="ECO:0000256" key="8">
    <source>
        <dbReference type="ARBA" id="ARBA00023136"/>
    </source>
</evidence>
<keyword evidence="2 9" id="KW-0813">Transport</keyword>
<evidence type="ECO:0000256" key="7">
    <source>
        <dbReference type="ARBA" id="ARBA00023010"/>
    </source>
</evidence>
<dbReference type="InterPro" id="IPR038379">
    <property type="entry name" value="SecE_sf"/>
</dbReference>
<evidence type="ECO:0000256" key="3">
    <source>
        <dbReference type="ARBA" id="ARBA00022475"/>
    </source>
</evidence>
<dbReference type="GO" id="GO:0065002">
    <property type="term" value="P:intracellular protein transmembrane transport"/>
    <property type="evidence" value="ECO:0007669"/>
    <property type="project" value="UniProtKB-UniRule"/>
</dbReference>
<evidence type="ECO:0000313" key="11">
    <source>
        <dbReference type="Proteomes" id="UP000034854"/>
    </source>
</evidence>
<dbReference type="GO" id="GO:0005886">
    <property type="term" value="C:plasma membrane"/>
    <property type="evidence" value="ECO:0007669"/>
    <property type="project" value="UniProtKB-SubCell"/>
</dbReference>
<keyword evidence="3 9" id="KW-1003">Cell membrane</keyword>
<keyword evidence="6 9" id="KW-1133">Transmembrane helix</keyword>
<dbReference type="Gene3D" id="1.20.5.1030">
    <property type="entry name" value="Preprotein translocase secy subunit"/>
    <property type="match status" value="1"/>
</dbReference>
<evidence type="ECO:0000256" key="2">
    <source>
        <dbReference type="ARBA" id="ARBA00022448"/>
    </source>
</evidence>
<comment type="subcellular location">
    <subcellularLocation>
        <location evidence="9">Cell membrane</location>
        <topology evidence="9">Single-pass membrane protein</topology>
    </subcellularLocation>
    <subcellularLocation>
        <location evidence="1">Membrane</location>
    </subcellularLocation>
</comment>
<reference evidence="10 11" key="1">
    <citation type="journal article" date="2015" name="Nature">
        <title>rRNA introns, odd ribosomes, and small enigmatic genomes across a large radiation of phyla.</title>
        <authorList>
            <person name="Brown C.T."/>
            <person name="Hug L.A."/>
            <person name="Thomas B.C."/>
            <person name="Sharon I."/>
            <person name="Castelle C.J."/>
            <person name="Singh A."/>
            <person name="Wilkins M.J."/>
            <person name="Williams K.H."/>
            <person name="Banfield J.F."/>
        </authorList>
    </citation>
    <scope>NUCLEOTIDE SEQUENCE [LARGE SCALE GENOMIC DNA]</scope>
</reference>
<dbReference type="GO" id="GO:0043952">
    <property type="term" value="P:protein transport by the Sec complex"/>
    <property type="evidence" value="ECO:0007669"/>
    <property type="project" value="UniProtKB-UniRule"/>
</dbReference>
<gene>
    <name evidence="9" type="primary">secE</name>
    <name evidence="10" type="ORF">UU34_C0002G0078</name>
</gene>
<dbReference type="PANTHER" id="PTHR33910">
    <property type="entry name" value="PROTEIN TRANSLOCASE SUBUNIT SECE"/>
    <property type="match status" value="1"/>
</dbReference>
<dbReference type="PRINTS" id="PR01650">
    <property type="entry name" value="SECETRNLCASE"/>
</dbReference>
<dbReference type="PANTHER" id="PTHR33910:SF1">
    <property type="entry name" value="PROTEIN TRANSLOCASE SUBUNIT SECE"/>
    <property type="match status" value="1"/>
</dbReference>
<sequence>MAFNPLGYLKESKSEFDKVIWPTRQEAMRLTILVIIVSVIVGAYVAGLDAILTKLAETFLR</sequence>
<evidence type="ECO:0000256" key="6">
    <source>
        <dbReference type="ARBA" id="ARBA00022989"/>
    </source>
</evidence>
<dbReference type="HAMAP" id="MF_00422">
    <property type="entry name" value="SecE"/>
    <property type="match status" value="1"/>
</dbReference>
<evidence type="ECO:0000256" key="1">
    <source>
        <dbReference type="ARBA" id="ARBA00004370"/>
    </source>
</evidence>
<protein>
    <recommendedName>
        <fullName evidence="9">Protein translocase subunit SecE</fullName>
    </recommendedName>
</protein>
<organism evidence="10 11">
    <name type="scientific">Candidatus Curtissbacteria bacterium GW2011_GWA1_41_11</name>
    <dbReference type="NCBI Taxonomy" id="1618409"/>
    <lineage>
        <taxon>Bacteria</taxon>
        <taxon>Candidatus Curtissiibacteriota</taxon>
    </lineage>
</organism>
<dbReference type="AlphaFoldDB" id="A0A0G0UKB2"/>
<dbReference type="GO" id="GO:0009306">
    <property type="term" value="P:protein secretion"/>
    <property type="evidence" value="ECO:0007669"/>
    <property type="project" value="UniProtKB-UniRule"/>
</dbReference>
<dbReference type="GO" id="GO:0006605">
    <property type="term" value="P:protein targeting"/>
    <property type="evidence" value="ECO:0007669"/>
    <property type="project" value="UniProtKB-UniRule"/>
</dbReference>
<comment type="similarity">
    <text evidence="9">Belongs to the SecE/SEC61-gamma family.</text>
</comment>
<keyword evidence="4 9" id="KW-0812">Transmembrane</keyword>
<accession>A0A0G0UKB2</accession>
<evidence type="ECO:0000256" key="5">
    <source>
        <dbReference type="ARBA" id="ARBA00022927"/>
    </source>
</evidence>
<dbReference type="InterPro" id="IPR001901">
    <property type="entry name" value="Translocase_SecE/Sec61-g"/>
</dbReference>
<dbReference type="NCBIfam" id="TIGR00964">
    <property type="entry name" value="secE_bact"/>
    <property type="match status" value="1"/>
</dbReference>
<dbReference type="Proteomes" id="UP000034854">
    <property type="component" value="Unassembled WGS sequence"/>
</dbReference>